<organism evidence="1 2">
    <name type="scientific">Coemansia nantahalensis</name>
    <dbReference type="NCBI Taxonomy" id="2789366"/>
    <lineage>
        <taxon>Eukaryota</taxon>
        <taxon>Fungi</taxon>
        <taxon>Fungi incertae sedis</taxon>
        <taxon>Zoopagomycota</taxon>
        <taxon>Kickxellomycotina</taxon>
        <taxon>Kickxellomycetes</taxon>
        <taxon>Kickxellales</taxon>
        <taxon>Kickxellaceae</taxon>
        <taxon>Coemansia</taxon>
    </lineage>
</organism>
<proteinExistence type="predicted"/>
<gene>
    <name evidence="1" type="ORF">IWQ57_006290</name>
</gene>
<dbReference type="EMBL" id="JANBUJ010003485">
    <property type="protein sequence ID" value="KAJ2760502.1"/>
    <property type="molecule type" value="Genomic_DNA"/>
</dbReference>
<feature type="non-terminal residue" evidence="1">
    <location>
        <position position="1"/>
    </location>
</feature>
<sequence>EDGLLGSRHFARVLAHGWANRWSDSERIDVRWRDIALDLNFDMLASPNFIALVHNGTDAPAPARRGSQTIQRLFESYFARHSYPHKLTDMVAGSDFVPFIDNGVPAGGVLTGAGELKSSDERRDYGGLARAALDTCYHRDCDTLLNINMAALHQMSRAAMHAVAFLSGKAGLRAYLEDGQP</sequence>
<reference evidence="1" key="1">
    <citation type="submission" date="2022-07" db="EMBL/GenBank/DDBJ databases">
        <title>Phylogenomic reconstructions and comparative analyses of Kickxellomycotina fungi.</title>
        <authorList>
            <person name="Reynolds N.K."/>
            <person name="Stajich J.E."/>
            <person name="Barry K."/>
            <person name="Grigoriev I.V."/>
            <person name="Crous P."/>
            <person name="Smith M.E."/>
        </authorList>
    </citation>
    <scope>NUCLEOTIDE SEQUENCE</scope>
    <source>
        <strain evidence="1">CBS 109366</strain>
    </source>
</reference>
<comment type="caution">
    <text evidence="1">The sequence shown here is derived from an EMBL/GenBank/DDBJ whole genome shotgun (WGS) entry which is preliminary data.</text>
</comment>
<accession>A0ACC1JKH0</accession>
<name>A0ACC1JKH0_9FUNG</name>
<evidence type="ECO:0000313" key="2">
    <source>
        <dbReference type="Proteomes" id="UP001140234"/>
    </source>
</evidence>
<dbReference type="Proteomes" id="UP001140234">
    <property type="component" value="Unassembled WGS sequence"/>
</dbReference>
<protein>
    <submittedName>
        <fullName evidence="1">Uncharacterized protein</fullName>
    </submittedName>
</protein>
<keyword evidence="2" id="KW-1185">Reference proteome</keyword>
<evidence type="ECO:0000313" key="1">
    <source>
        <dbReference type="EMBL" id="KAJ2760502.1"/>
    </source>
</evidence>